<proteinExistence type="predicted"/>
<dbReference type="AlphaFoldDB" id="A0A1X2HM83"/>
<evidence type="ECO:0000313" key="3">
    <source>
        <dbReference type="Proteomes" id="UP000242180"/>
    </source>
</evidence>
<dbReference type="InParanoid" id="A0A1X2HM83"/>
<dbReference type="EMBL" id="MCGN01000002">
    <property type="protein sequence ID" value="ORZ00439.1"/>
    <property type="molecule type" value="Genomic_DNA"/>
</dbReference>
<protein>
    <submittedName>
        <fullName evidence="2">Uncharacterized protein</fullName>
    </submittedName>
</protein>
<accession>A0A1X2HM83</accession>
<comment type="caution">
    <text evidence="2">The sequence shown here is derived from an EMBL/GenBank/DDBJ whole genome shotgun (WGS) entry which is preliminary data.</text>
</comment>
<keyword evidence="3" id="KW-1185">Reference proteome</keyword>
<name>A0A1X2HM83_SYNRA</name>
<dbReference type="OrthoDB" id="2288366at2759"/>
<evidence type="ECO:0000256" key="1">
    <source>
        <dbReference type="SAM" id="MobiDB-lite"/>
    </source>
</evidence>
<feature type="region of interest" description="Disordered" evidence="1">
    <location>
        <begin position="153"/>
        <end position="188"/>
    </location>
</feature>
<gene>
    <name evidence="2" type="ORF">BCR43DRAFT_560938</name>
</gene>
<sequence>MVFSLEPTFITEDVDPTAWPSSYYGRTRRIDLAKLYRDTLIASQQQAGQEGACKRHSKPRRAVSFAAGPPTVHEYESEEQDETLHIRHSFLGSQPYLKLWDVSQKDLRPVPNEQYHKIPICGRQQDEQEAEENMEFDGGYEADERELLLNQHRLREPKQQHRRPSSPSGTATDIEPLQWIKPAQTRSSPARLMSLTLSRLKCPWTPTSKRRSTPLL</sequence>
<evidence type="ECO:0000313" key="2">
    <source>
        <dbReference type="EMBL" id="ORZ00439.1"/>
    </source>
</evidence>
<reference evidence="2 3" key="1">
    <citation type="submission" date="2016-07" db="EMBL/GenBank/DDBJ databases">
        <title>Pervasive Adenine N6-methylation of Active Genes in Fungi.</title>
        <authorList>
            <consortium name="DOE Joint Genome Institute"/>
            <person name="Mondo S.J."/>
            <person name="Dannebaum R.O."/>
            <person name="Kuo R.C."/>
            <person name="Labutti K."/>
            <person name="Haridas S."/>
            <person name="Kuo A."/>
            <person name="Salamov A."/>
            <person name="Ahrendt S.R."/>
            <person name="Lipzen A."/>
            <person name="Sullivan W."/>
            <person name="Andreopoulos W.B."/>
            <person name="Clum A."/>
            <person name="Lindquist E."/>
            <person name="Daum C."/>
            <person name="Ramamoorthy G.K."/>
            <person name="Gryganskyi A."/>
            <person name="Culley D."/>
            <person name="Magnuson J.K."/>
            <person name="James T.Y."/>
            <person name="O'Malley M.A."/>
            <person name="Stajich J.E."/>
            <person name="Spatafora J.W."/>
            <person name="Visel A."/>
            <person name="Grigoriev I.V."/>
        </authorList>
    </citation>
    <scope>NUCLEOTIDE SEQUENCE [LARGE SCALE GENOMIC DNA]</scope>
    <source>
        <strain evidence="2 3">NRRL 2496</strain>
    </source>
</reference>
<organism evidence="2 3">
    <name type="scientific">Syncephalastrum racemosum</name>
    <name type="common">Filamentous fungus</name>
    <dbReference type="NCBI Taxonomy" id="13706"/>
    <lineage>
        <taxon>Eukaryota</taxon>
        <taxon>Fungi</taxon>
        <taxon>Fungi incertae sedis</taxon>
        <taxon>Mucoromycota</taxon>
        <taxon>Mucoromycotina</taxon>
        <taxon>Mucoromycetes</taxon>
        <taxon>Mucorales</taxon>
        <taxon>Syncephalastraceae</taxon>
        <taxon>Syncephalastrum</taxon>
    </lineage>
</organism>
<dbReference type="Proteomes" id="UP000242180">
    <property type="component" value="Unassembled WGS sequence"/>
</dbReference>